<evidence type="ECO:0000256" key="10">
    <source>
        <dbReference type="ARBA" id="ARBA00022737"/>
    </source>
</evidence>
<dbReference type="OrthoDB" id="6108at2759"/>
<dbReference type="InterPro" id="IPR054478">
    <property type="entry name" value="LTN1_UBC"/>
</dbReference>
<dbReference type="InterPro" id="IPR039804">
    <property type="entry name" value="RING-CH-C4HC3_LTN1"/>
</dbReference>
<dbReference type="EMBL" id="KN846986">
    <property type="protein sequence ID" value="KIW93853.1"/>
    <property type="molecule type" value="Genomic_DNA"/>
</dbReference>
<keyword evidence="19" id="KW-1185">Reference proteome</keyword>
<dbReference type="Gene3D" id="3.30.40.10">
    <property type="entry name" value="Zinc/RING finger domain, C3HC4 (zinc finger)"/>
    <property type="match status" value="1"/>
</dbReference>
<dbReference type="GO" id="GO:0005829">
    <property type="term" value="C:cytosol"/>
    <property type="evidence" value="ECO:0007669"/>
    <property type="project" value="UniProtKB-SubCell"/>
</dbReference>
<keyword evidence="12 16" id="KW-0833">Ubl conjugation pathway</keyword>
<reference evidence="18" key="1">
    <citation type="submission" date="2015-01" db="EMBL/GenBank/DDBJ databases">
        <title>The Genome Sequence of Cladophialophora bantiana CBS 173.52.</title>
        <authorList>
            <consortium name="The Broad Institute Genomics Platform"/>
            <person name="Cuomo C."/>
            <person name="de Hoog S."/>
            <person name="Gorbushina A."/>
            <person name="Stielow B."/>
            <person name="Teixiera M."/>
            <person name="Abouelleil A."/>
            <person name="Chapman S.B."/>
            <person name="Priest M."/>
            <person name="Young S.K."/>
            <person name="Wortman J."/>
            <person name="Nusbaum C."/>
            <person name="Birren B."/>
        </authorList>
    </citation>
    <scope>NUCLEOTIDE SEQUENCE [LARGE SCALE GENOMIC DNA]</scope>
    <source>
        <strain evidence="18">CBS 173.52</strain>
    </source>
</reference>
<dbReference type="SUPFAM" id="SSF57850">
    <property type="entry name" value="RING/U-box"/>
    <property type="match status" value="1"/>
</dbReference>
<dbReference type="InterPro" id="IPR011989">
    <property type="entry name" value="ARM-like"/>
</dbReference>
<dbReference type="PANTHER" id="PTHR12389:SF0">
    <property type="entry name" value="E3 UBIQUITIN-PROTEIN LIGASE LISTERIN"/>
    <property type="match status" value="1"/>
</dbReference>
<keyword evidence="8 16" id="KW-0808">Transferase</keyword>
<name>A0A0D2HKN9_CLAB1</name>
<comment type="subcellular location">
    <subcellularLocation>
        <location evidence="2">Cytoplasm</location>
        <location evidence="2">Cytosol</location>
    </subcellularLocation>
</comment>
<dbReference type="RefSeq" id="XP_016620522.1">
    <property type="nucleotide sequence ID" value="XM_016762909.1"/>
</dbReference>
<dbReference type="InterPro" id="IPR013083">
    <property type="entry name" value="Znf_RING/FYVE/PHD"/>
</dbReference>
<sequence>MSKKFKSQASASSARAASAAFGSSSSSAFGFRTPSPGFQTAPSSLSYIAEQPNLSIISNPNLVVSLRNLSKKDSTTKAKALEELQDYVNSLTSGDTIDSGLLDAWVSLYPRTSIDNARRVRQLAHALQGSLTTLAGKRMAPHLPKVIGAWLSGCYDNDKLVARTSQESVATAFATEDKRRALWKVYRGTLLDYAHDAILVQTSQTLSDERSTTPDDSEAKFVRVVANATQMLSQIIKINFTPVSGASKPDVPESLGRIVVDKKLWEYSSHADPVLRSAVCNLASVCADVIPGELDWKIISACFISKALYSSQLGSSRQLLEALLALTFVRPGIWTADYSSKTAASKRLFQYLRKGSQRGPADFWPNVAMLLKKIPLEAWSAIDEKGRLDDATTLLESLRLGIASPEEPRQNLEAAWPAYVEVSFWATDLLEDDQSKAALLEANILPLVNQYIVHDPKQTVWDIPSSYSANISASALINLIRCNFSSFENVWVRYCDQLSASMKLSLPESSKDFAKSQDDVIAHAQRLFRLKPLIIQAESQHAARAANVFQETDGSLLNAALQVLKARKGKPYSAAAVLEAVTSPMETISSNSLEEFLESDAVNLLASPSAEYLTSVLLHFHRNLGLALAKLMSTDHNVSANALARLLGQISEEDLLQNPEIEPFVIHQISSQLENGFAQEVVKSVLKNSKLARSTLYKNCCQKILVQLSPGADTPSQLAVLRFLLGSTSFLISCDIGSTILAKLLVLSDADSAETAELATSLITKIKTLPAGESSTIASSAAVIADQLSGNGVPLSIFVLIDLAKDTLKTSRSYESDLIAALIPSVAQWNHALEAHMNTMPPLSLSITNPLHGLIFMIKPVDSVTTMKQLKDPDEFSLLFRLVLYLTKILLDTDIMIRQSEDQLQTLYSYYPLALQFVNQKLTLEAANDLWQNTSEEVTEEAAESLAQGNSLVQRWTQDDKMLKIWIEKIRSLKYSNPTAFYYGLTFTDVTSRFIDEHGPTIITSTFGEEMKDLHRVQEVAQSAGLVCTCRDYLINSPQGRKLLNELIATGTDLKIPSTSEKGLRGLVLLDLLLNGRSEPLESIPSQRQIFLMQTLVRVAGDAFAGLAYQTMAMKLLEPIITATKDIYGDHWERILQNLLAVWQNGNDLNSDLPLVHASLRVYGRLRDLVTAEDANEDLVDAWKASQPSLEGSLLRCLDSFNDSSDEINQPRWITAELLRRQLSHINVPPDVDLYSLLSSREDPVRSAAYDLLHRSIPSKQEQISLDVALESKAAHLPSELLNMVLDAPQASGPGSASSRQSYLLSWHLVFDHFPMASYKLREFYATDIKEKGILGDLLDFVCHICRISSNRAIDASKTNIKSFERGTDETDEQEEQHLAMHLYYCCLLFLPGLTRSWFIEQKNRVKSPLESWTQKYFAPALISAAAATVSEWIRSQSQEENDAPLTVKTSLSGSELVASIAVDPESPSISLAISLPKTYPLDSPTVSSRTRVGVSEKNWQSWLRTFQIIIFSTGSIIEGLVAFRRNVQGALQGQSECAICYSIIGTDMQTPNKRCGTCRNTFHGVCLFRWFKSSNSSSCPLCRNNFNYA</sequence>
<evidence type="ECO:0000256" key="16">
    <source>
        <dbReference type="RuleBase" id="RU367090"/>
    </source>
</evidence>
<evidence type="ECO:0000259" key="17">
    <source>
        <dbReference type="PROSITE" id="PS50089"/>
    </source>
</evidence>
<dbReference type="InterPro" id="IPR011016">
    <property type="entry name" value="Znf_RING-CH"/>
</dbReference>
<gene>
    <name evidence="18" type="ORF">Z519_05168</name>
</gene>
<evidence type="ECO:0000256" key="2">
    <source>
        <dbReference type="ARBA" id="ARBA00004514"/>
    </source>
</evidence>
<evidence type="ECO:0000256" key="11">
    <source>
        <dbReference type="ARBA" id="ARBA00022771"/>
    </source>
</evidence>
<keyword evidence="9 16" id="KW-0479">Metal-binding</keyword>
<evidence type="ECO:0000256" key="9">
    <source>
        <dbReference type="ARBA" id="ARBA00022723"/>
    </source>
</evidence>
<dbReference type="SMART" id="SM00744">
    <property type="entry name" value="RINGv"/>
    <property type="match status" value="1"/>
</dbReference>
<evidence type="ECO:0000256" key="15">
    <source>
        <dbReference type="PROSITE-ProRule" id="PRU00175"/>
    </source>
</evidence>
<accession>A0A0D2HKN9</accession>
<dbReference type="Pfam" id="PF22958">
    <property type="entry name" value="Ltn1_1st"/>
    <property type="match status" value="1"/>
</dbReference>
<dbReference type="Gene3D" id="1.25.10.10">
    <property type="entry name" value="Leucine-rich Repeat Variant"/>
    <property type="match status" value="1"/>
</dbReference>
<dbReference type="GO" id="GO:1990116">
    <property type="term" value="P:ribosome-associated ubiquitin-dependent protein catabolic process"/>
    <property type="evidence" value="ECO:0007669"/>
    <property type="project" value="UniProtKB-UniRule"/>
</dbReference>
<comment type="similarity">
    <text evidence="4 16">Belongs to the LTN1 family.</text>
</comment>
<keyword evidence="11 15" id="KW-0863">Zinc-finger</keyword>
<comment type="catalytic activity">
    <reaction evidence="1 16">
        <text>S-ubiquitinyl-[E2 ubiquitin-conjugating enzyme]-L-cysteine + [acceptor protein]-L-lysine = [E2 ubiquitin-conjugating enzyme]-L-cysteine + N(6)-ubiquitinyl-[acceptor protein]-L-lysine.</text>
        <dbReference type="EC" id="2.3.2.27"/>
    </reaction>
</comment>
<dbReference type="InterPro" id="IPR054476">
    <property type="entry name" value="Ltn1_N"/>
</dbReference>
<dbReference type="CDD" id="cd16491">
    <property type="entry name" value="RING-CH-C4HC3_LTN1"/>
    <property type="match status" value="1"/>
</dbReference>
<dbReference type="GO" id="GO:0072344">
    <property type="term" value="P:rescue of stalled ribosome"/>
    <property type="evidence" value="ECO:0007669"/>
    <property type="project" value="UniProtKB-UniRule"/>
</dbReference>
<dbReference type="FunFam" id="3.30.40.10:FF:000038">
    <property type="entry name" value="E3 ubiquitin-protein ligase listerin"/>
    <property type="match status" value="1"/>
</dbReference>
<evidence type="ECO:0000256" key="8">
    <source>
        <dbReference type="ARBA" id="ARBA00022679"/>
    </source>
</evidence>
<protein>
    <recommendedName>
        <fullName evidence="6 16">E3 ubiquitin-protein ligase listerin</fullName>
        <ecNumber evidence="5 16">2.3.2.27</ecNumber>
    </recommendedName>
    <alternativeName>
        <fullName evidence="16">RING-type E3 ubiquitin transferase listerin</fullName>
    </alternativeName>
</protein>
<keyword evidence="10" id="KW-0677">Repeat</keyword>
<organism evidence="18 19">
    <name type="scientific">Cladophialophora bantiana (strain ATCC 10958 / CBS 173.52 / CDC B-1940 / NIH 8579)</name>
    <name type="common">Xylohypha bantiana</name>
    <dbReference type="NCBI Taxonomy" id="1442370"/>
    <lineage>
        <taxon>Eukaryota</taxon>
        <taxon>Fungi</taxon>
        <taxon>Dikarya</taxon>
        <taxon>Ascomycota</taxon>
        <taxon>Pezizomycotina</taxon>
        <taxon>Eurotiomycetes</taxon>
        <taxon>Chaetothyriomycetidae</taxon>
        <taxon>Chaetothyriales</taxon>
        <taxon>Herpotrichiellaceae</taxon>
        <taxon>Cladophialophora</taxon>
    </lineage>
</organism>
<dbReference type="GO" id="GO:0008270">
    <property type="term" value="F:zinc ion binding"/>
    <property type="evidence" value="ECO:0007669"/>
    <property type="project" value="UniProtKB-KW"/>
</dbReference>
<dbReference type="Proteomes" id="UP000053789">
    <property type="component" value="Unassembled WGS sequence"/>
</dbReference>
<evidence type="ECO:0000256" key="3">
    <source>
        <dbReference type="ARBA" id="ARBA00004906"/>
    </source>
</evidence>
<dbReference type="Pfam" id="PF23009">
    <property type="entry name" value="UBC_like"/>
    <property type="match status" value="1"/>
</dbReference>
<evidence type="ECO:0000256" key="7">
    <source>
        <dbReference type="ARBA" id="ARBA00022490"/>
    </source>
</evidence>
<evidence type="ECO:0000256" key="12">
    <source>
        <dbReference type="ARBA" id="ARBA00022786"/>
    </source>
</evidence>
<evidence type="ECO:0000256" key="6">
    <source>
        <dbReference type="ARBA" id="ARBA00017157"/>
    </source>
</evidence>
<dbReference type="EC" id="2.3.2.27" evidence="5 16"/>
<evidence type="ECO:0000256" key="14">
    <source>
        <dbReference type="ARBA" id="ARBA00055150"/>
    </source>
</evidence>
<evidence type="ECO:0000256" key="5">
    <source>
        <dbReference type="ARBA" id="ARBA00012483"/>
    </source>
</evidence>
<keyword evidence="7" id="KW-0963">Cytoplasm</keyword>
<dbReference type="VEuPathDB" id="FungiDB:Z519_05168"/>
<comment type="pathway">
    <text evidence="3 16">Protein modification; protein ubiquitination.</text>
</comment>
<dbReference type="GO" id="GO:1990112">
    <property type="term" value="C:RQC complex"/>
    <property type="evidence" value="ECO:0007669"/>
    <property type="project" value="UniProtKB-UniRule"/>
</dbReference>
<comment type="function">
    <text evidence="16">E3 ubiquitin-protein ligase. Component of the ribosome quality control complex (RQC), a ribosome-associated complex that mediates ubiquitination and extraction of incompletely synthesized nascent chains for proteasomal degradation.</text>
</comment>
<dbReference type="GeneID" id="27698096"/>
<comment type="subunit">
    <text evidence="16">Component of the ribosome quality control complex (RQC).</text>
</comment>
<dbReference type="InterPro" id="IPR039795">
    <property type="entry name" value="LTN1/Rkr1"/>
</dbReference>
<dbReference type="Pfam" id="PF13639">
    <property type="entry name" value="zf-RING_2"/>
    <property type="match status" value="1"/>
</dbReference>
<evidence type="ECO:0000256" key="4">
    <source>
        <dbReference type="ARBA" id="ARBA00007997"/>
    </source>
</evidence>
<dbReference type="HOGENOM" id="CLU_000471_0_0_1"/>
<dbReference type="PANTHER" id="PTHR12389">
    <property type="entry name" value="ZINC FINGER PROTEIN 294"/>
    <property type="match status" value="1"/>
</dbReference>
<dbReference type="InterPro" id="IPR054477">
    <property type="entry name" value="LTN1_E3_ligase_6th"/>
</dbReference>
<keyword evidence="13 16" id="KW-0862">Zinc</keyword>
<evidence type="ECO:0000256" key="1">
    <source>
        <dbReference type="ARBA" id="ARBA00000900"/>
    </source>
</evidence>
<feature type="domain" description="RING-type" evidence="17">
    <location>
        <begin position="1538"/>
        <end position="1584"/>
    </location>
</feature>
<evidence type="ECO:0000313" key="18">
    <source>
        <dbReference type="EMBL" id="KIW93853.1"/>
    </source>
</evidence>
<evidence type="ECO:0000256" key="13">
    <source>
        <dbReference type="ARBA" id="ARBA00022833"/>
    </source>
</evidence>
<evidence type="ECO:0000313" key="19">
    <source>
        <dbReference type="Proteomes" id="UP000053789"/>
    </source>
</evidence>
<dbReference type="UniPathway" id="UPA00143"/>
<dbReference type="GO" id="GO:0016567">
    <property type="term" value="P:protein ubiquitination"/>
    <property type="evidence" value="ECO:0007669"/>
    <property type="project" value="UniProtKB-UniPathway"/>
</dbReference>
<dbReference type="GO" id="GO:0043023">
    <property type="term" value="F:ribosomal large subunit binding"/>
    <property type="evidence" value="ECO:0007669"/>
    <property type="project" value="TreeGrafter"/>
</dbReference>
<dbReference type="PROSITE" id="PS50089">
    <property type="entry name" value="ZF_RING_2"/>
    <property type="match status" value="1"/>
</dbReference>
<dbReference type="InterPro" id="IPR001841">
    <property type="entry name" value="Znf_RING"/>
</dbReference>
<comment type="function">
    <text evidence="14">E3 ubiquitin-protein ligase component of the ribosome quality control complex (RQC), a ribosome-associated complex that mediates ubiquitination and extraction of incompletely synthesized nascent chains for proteasomal degradation. Mediates ubiquitination of proteins derived from mRNAs lacking stop codons (non-stop proteins) and other translation arrest products induced by poly-lysine sequences and tandem rare codons. Ubiquitination leads to CDC48 recruitment for extraction and degradation of the incomplete translation product. May indirectly play a role in chromatin function and transcription.</text>
</comment>
<dbReference type="Pfam" id="PF22999">
    <property type="entry name" value="LTN1_E3_ligase_6th"/>
    <property type="match status" value="1"/>
</dbReference>
<proteinExistence type="inferred from homology"/>
<dbReference type="GO" id="GO:0061630">
    <property type="term" value="F:ubiquitin protein ligase activity"/>
    <property type="evidence" value="ECO:0007669"/>
    <property type="project" value="UniProtKB-UniRule"/>
</dbReference>